<gene>
    <name evidence="5" type="ORF">C2845_PM10G13180</name>
</gene>
<dbReference type="AlphaFoldDB" id="A0A3L6PDD7"/>
<proteinExistence type="inferred from homology"/>
<evidence type="ECO:0000256" key="2">
    <source>
        <dbReference type="ARBA" id="ARBA00022670"/>
    </source>
</evidence>
<dbReference type="OrthoDB" id="689868at2759"/>
<evidence type="ECO:0000313" key="5">
    <source>
        <dbReference type="EMBL" id="RLM54416.1"/>
    </source>
</evidence>
<comment type="caution">
    <text evidence="5">The sequence shown here is derived from an EMBL/GenBank/DDBJ whole genome shotgun (WGS) entry which is preliminary data.</text>
</comment>
<keyword evidence="2" id="KW-0645">Protease</keyword>
<dbReference type="EMBL" id="PQIB02000018">
    <property type="protein sequence ID" value="RLM54416.1"/>
    <property type="molecule type" value="Genomic_DNA"/>
</dbReference>
<organism evidence="5 6">
    <name type="scientific">Panicum miliaceum</name>
    <name type="common">Proso millet</name>
    <name type="synonym">Broomcorn millet</name>
    <dbReference type="NCBI Taxonomy" id="4540"/>
    <lineage>
        <taxon>Eukaryota</taxon>
        <taxon>Viridiplantae</taxon>
        <taxon>Streptophyta</taxon>
        <taxon>Embryophyta</taxon>
        <taxon>Tracheophyta</taxon>
        <taxon>Spermatophyta</taxon>
        <taxon>Magnoliopsida</taxon>
        <taxon>Liliopsida</taxon>
        <taxon>Poales</taxon>
        <taxon>Poaceae</taxon>
        <taxon>PACMAD clade</taxon>
        <taxon>Panicoideae</taxon>
        <taxon>Panicodae</taxon>
        <taxon>Paniceae</taxon>
        <taxon>Panicinae</taxon>
        <taxon>Panicum</taxon>
        <taxon>Panicum sect. Panicum</taxon>
    </lineage>
</organism>
<evidence type="ECO:0000256" key="1">
    <source>
        <dbReference type="ARBA" id="ARBA00005234"/>
    </source>
</evidence>
<dbReference type="Proteomes" id="UP000275267">
    <property type="component" value="Unassembled WGS sequence"/>
</dbReference>
<protein>
    <recommendedName>
        <fullName evidence="4">Ubiquitin-like protease family profile domain-containing protein</fullName>
    </recommendedName>
</protein>
<comment type="similarity">
    <text evidence="1">Belongs to the peptidase C48 family.</text>
</comment>
<name>A0A3L6PDD7_PANMI</name>
<sequence>MNRYSVAYCNPQVIAQSEHYFRLTKYLRDQIEVATTDEAKEHIKKEEHNRRKNTVAMYISRVIRKWKDKNYIMCPYGFDDHWILIVIQPKRGLAVVLDSADYPHEKYAEFIEILHKFIHREICHEKVLYYSDESKLAKDKCHQLRNWDSAR</sequence>
<accession>A0A3L6PDD7</accession>
<evidence type="ECO:0000256" key="3">
    <source>
        <dbReference type="ARBA" id="ARBA00022801"/>
    </source>
</evidence>
<dbReference type="GO" id="GO:0008234">
    <property type="term" value="F:cysteine-type peptidase activity"/>
    <property type="evidence" value="ECO:0007669"/>
    <property type="project" value="InterPro"/>
</dbReference>
<dbReference type="InterPro" id="IPR003653">
    <property type="entry name" value="Peptidase_C48_C"/>
</dbReference>
<dbReference type="InterPro" id="IPR038765">
    <property type="entry name" value="Papain-like_cys_pep_sf"/>
</dbReference>
<keyword evidence="6" id="KW-1185">Reference proteome</keyword>
<evidence type="ECO:0000259" key="4">
    <source>
        <dbReference type="Pfam" id="PF02902"/>
    </source>
</evidence>
<feature type="domain" description="Ubiquitin-like protease family profile" evidence="4">
    <location>
        <begin position="24"/>
        <end position="142"/>
    </location>
</feature>
<dbReference type="GO" id="GO:0006508">
    <property type="term" value="P:proteolysis"/>
    <property type="evidence" value="ECO:0007669"/>
    <property type="project" value="UniProtKB-KW"/>
</dbReference>
<keyword evidence="3" id="KW-0378">Hydrolase</keyword>
<reference evidence="6" key="1">
    <citation type="journal article" date="2019" name="Nat. Commun.">
        <title>The genome of broomcorn millet.</title>
        <authorList>
            <person name="Zou C."/>
            <person name="Miki D."/>
            <person name="Li D."/>
            <person name="Tang Q."/>
            <person name="Xiao L."/>
            <person name="Rajput S."/>
            <person name="Deng P."/>
            <person name="Jia W."/>
            <person name="Huang R."/>
            <person name="Zhang M."/>
            <person name="Sun Y."/>
            <person name="Hu J."/>
            <person name="Fu X."/>
            <person name="Schnable P.S."/>
            <person name="Li F."/>
            <person name="Zhang H."/>
            <person name="Feng B."/>
            <person name="Zhu X."/>
            <person name="Liu R."/>
            <person name="Schnable J.C."/>
            <person name="Zhu J.-K."/>
            <person name="Zhang H."/>
        </authorList>
    </citation>
    <scope>NUCLEOTIDE SEQUENCE [LARGE SCALE GENOMIC DNA]</scope>
</reference>
<dbReference type="Pfam" id="PF02902">
    <property type="entry name" value="Peptidase_C48"/>
    <property type="match status" value="1"/>
</dbReference>
<dbReference type="Gene3D" id="3.40.395.10">
    <property type="entry name" value="Adenoviral Proteinase, Chain A"/>
    <property type="match status" value="1"/>
</dbReference>
<evidence type="ECO:0000313" key="6">
    <source>
        <dbReference type="Proteomes" id="UP000275267"/>
    </source>
</evidence>
<dbReference type="SUPFAM" id="SSF54001">
    <property type="entry name" value="Cysteine proteinases"/>
    <property type="match status" value="1"/>
</dbReference>